<feature type="compositionally biased region" description="Low complexity" evidence="5">
    <location>
        <begin position="321"/>
        <end position="330"/>
    </location>
</feature>
<dbReference type="InterPro" id="IPR042525">
    <property type="entry name" value="Rad52_Rad59_Rad22_sf"/>
</dbReference>
<reference evidence="6" key="2">
    <citation type="submission" date="2023-06" db="EMBL/GenBank/DDBJ databases">
        <authorList>
            <person name="Kobayashi Y."/>
            <person name="Kayamori A."/>
            <person name="Aoki K."/>
            <person name="Shiwa Y."/>
            <person name="Fujita N."/>
            <person name="Sugita T."/>
            <person name="Iwasaki W."/>
            <person name="Tanaka N."/>
            <person name="Takashima M."/>
        </authorList>
    </citation>
    <scope>NUCLEOTIDE SEQUENCE</scope>
    <source>
        <strain evidence="6">HIS016</strain>
    </source>
</reference>
<keyword evidence="7" id="KW-1185">Reference proteome</keyword>
<evidence type="ECO:0000313" key="6">
    <source>
        <dbReference type="EMBL" id="GMK55457.1"/>
    </source>
</evidence>
<dbReference type="PANTHER" id="PTHR12132">
    <property type="entry name" value="DNA REPAIR AND RECOMBINATION PROTEIN RAD52, RAD59"/>
    <property type="match status" value="1"/>
</dbReference>
<feature type="compositionally biased region" description="Pro residues" evidence="5">
    <location>
        <begin position="253"/>
        <end position="262"/>
    </location>
</feature>
<feature type="compositionally biased region" description="Low complexity" evidence="5">
    <location>
        <begin position="233"/>
        <end position="248"/>
    </location>
</feature>
<evidence type="ECO:0000256" key="4">
    <source>
        <dbReference type="ARBA" id="ARBA00023204"/>
    </source>
</evidence>
<dbReference type="PANTHER" id="PTHR12132:SF1">
    <property type="entry name" value="DNA REPAIR PROTEIN RAD52 HOMOLOG"/>
    <property type="match status" value="1"/>
</dbReference>
<feature type="region of interest" description="Disordered" evidence="5">
    <location>
        <begin position="455"/>
        <end position="515"/>
    </location>
</feature>
<keyword evidence="3" id="KW-0233">DNA recombination</keyword>
<dbReference type="Pfam" id="PF04098">
    <property type="entry name" value="Rad52_Rad22"/>
    <property type="match status" value="1"/>
</dbReference>
<dbReference type="SUPFAM" id="SSF54768">
    <property type="entry name" value="dsRNA-binding domain-like"/>
    <property type="match status" value="1"/>
</dbReference>
<keyword evidence="2" id="KW-0227">DNA damage</keyword>
<reference evidence="6" key="1">
    <citation type="journal article" date="2023" name="BMC Genomics">
        <title>Chromosome-level genome assemblies of Cutaneotrichosporon spp. (Trichosporonales, Basidiomycota) reveal imbalanced evolution between nucleotide sequences and chromosome synteny.</title>
        <authorList>
            <person name="Kobayashi Y."/>
            <person name="Kayamori A."/>
            <person name="Aoki K."/>
            <person name="Shiwa Y."/>
            <person name="Matsutani M."/>
            <person name="Fujita N."/>
            <person name="Sugita T."/>
            <person name="Iwasaki W."/>
            <person name="Tanaka N."/>
            <person name="Takashima M."/>
        </authorList>
    </citation>
    <scope>NUCLEOTIDE SEQUENCE</scope>
    <source>
        <strain evidence="6">HIS016</strain>
    </source>
</reference>
<comment type="caution">
    <text evidence="6">The sequence shown here is derived from an EMBL/GenBank/DDBJ whole genome shotgun (WGS) entry which is preliminary data.</text>
</comment>
<feature type="region of interest" description="Disordered" evidence="5">
    <location>
        <begin position="321"/>
        <end position="374"/>
    </location>
</feature>
<dbReference type="GO" id="GO:0003697">
    <property type="term" value="F:single-stranded DNA binding"/>
    <property type="evidence" value="ECO:0007669"/>
    <property type="project" value="UniProtKB-ARBA"/>
</dbReference>
<dbReference type="AlphaFoldDB" id="A0AAD3TRE2"/>
<evidence type="ECO:0000256" key="3">
    <source>
        <dbReference type="ARBA" id="ARBA00023172"/>
    </source>
</evidence>
<evidence type="ECO:0008006" key="8">
    <source>
        <dbReference type="Google" id="ProtNLM"/>
    </source>
</evidence>
<dbReference type="FunFam" id="3.30.390.80:FF:000001">
    <property type="entry name" value="DNA repair protein RAD52 homolog"/>
    <property type="match status" value="1"/>
</dbReference>
<name>A0AAD3TRE2_9TREE</name>
<protein>
    <recommendedName>
        <fullName evidence="8">Recombination protein Rad52</fullName>
    </recommendedName>
</protein>
<dbReference type="GO" id="GO:0006312">
    <property type="term" value="P:mitotic recombination"/>
    <property type="evidence" value="ECO:0007669"/>
    <property type="project" value="TreeGrafter"/>
</dbReference>
<comment type="similarity">
    <text evidence="1">Belongs to the RAD52 family.</text>
</comment>
<accession>A0AAD3TRE2</accession>
<gene>
    <name evidence="6" type="primary">RAD52</name>
    <name evidence="6" type="ORF">CspeluHIS016_0205130</name>
</gene>
<dbReference type="EMBL" id="BTCM01000002">
    <property type="protein sequence ID" value="GMK55457.1"/>
    <property type="molecule type" value="Genomic_DNA"/>
</dbReference>
<dbReference type="InterPro" id="IPR007232">
    <property type="entry name" value="Rad52_Rad59_Rad22"/>
</dbReference>
<organism evidence="6 7">
    <name type="scientific">Cutaneotrichosporon spelunceum</name>
    <dbReference type="NCBI Taxonomy" id="1672016"/>
    <lineage>
        <taxon>Eukaryota</taxon>
        <taxon>Fungi</taxon>
        <taxon>Dikarya</taxon>
        <taxon>Basidiomycota</taxon>
        <taxon>Agaricomycotina</taxon>
        <taxon>Tremellomycetes</taxon>
        <taxon>Trichosporonales</taxon>
        <taxon>Trichosporonaceae</taxon>
        <taxon>Cutaneotrichosporon</taxon>
    </lineage>
</organism>
<sequence>MVPLQTPTTARTTYQAQGTPLANVVEGSQFGMHHGMPIAPFMSQGFSGTPGPAQFTTWSEEKVATMQARLQRQLGPEYVTQRTGHGGGGKLSYIEGWKVINLANDVFGFNGWSSSITRLQTDFLDVDANDRVKVGITAIIRITLRDGCYHEDLGYGQAENVRGKATALEKAQKEAVTDGIKRALKHFGNVLGNCLYDKEYCKQVQKMRVGPAKWNADELERRPEFTPGGGTRPPAVNPAASAVPSHVSGNAKPPAPPPPVRGPTPHHHARDETPMGPNDALEVLCEDPEYAFMESDSFFDDIDQPMLGEARMTRTVPAPAPNAAANNAPPYQHRHRQGVPAPVAPVQKGRSSSAELNLANGARNDSAKNDRREGSIGRKVVGGFAMPNGPGNGGANGAMQQAAPRTSPDLTVDAAARRRAAIQASFEDDVPAPNIPSGGIDSLAGRANGNLHAHGAGLGNPNANGGGFGGFTSARGIKRESNSQSPTKMEPSRSGGLSELPVDASEWASKRSRMS</sequence>
<evidence type="ECO:0000256" key="1">
    <source>
        <dbReference type="ARBA" id="ARBA00006638"/>
    </source>
</evidence>
<dbReference type="GO" id="GO:0045002">
    <property type="term" value="P:double-strand break repair via single-strand annealing"/>
    <property type="evidence" value="ECO:0007669"/>
    <property type="project" value="TreeGrafter"/>
</dbReference>
<dbReference type="InterPro" id="IPR041247">
    <property type="entry name" value="Rad52_fam"/>
</dbReference>
<evidence type="ECO:0000313" key="7">
    <source>
        <dbReference type="Proteomes" id="UP001222932"/>
    </source>
</evidence>
<dbReference type="GO" id="GO:0000724">
    <property type="term" value="P:double-strand break repair via homologous recombination"/>
    <property type="evidence" value="ECO:0007669"/>
    <property type="project" value="TreeGrafter"/>
</dbReference>
<evidence type="ECO:0000256" key="5">
    <source>
        <dbReference type="SAM" id="MobiDB-lite"/>
    </source>
</evidence>
<evidence type="ECO:0000256" key="2">
    <source>
        <dbReference type="ARBA" id="ARBA00022763"/>
    </source>
</evidence>
<feature type="compositionally biased region" description="Basic and acidic residues" evidence="5">
    <location>
        <begin position="365"/>
        <end position="374"/>
    </location>
</feature>
<keyword evidence="4" id="KW-0234">DNA repair</keyword>
<dbReference type="GO" id="GO:0005634">
    <property type="term" value="C:nucleus"/>
    <property type="evidence" value="ECO:0007669"/>
    <property type="project" value="TreeGrafter"/>
</dbReference>
<dbReference type="Gene3D" id="3.30.390.80">
    <property type="entry name" value="DNA repair protein Rad52/59/22"/>
    <property type="match status" value="1"/>
</dbReference>
<dbReference type="Proteomes" id="UP001222932">
    <property type="component" value="Unassembled WGS sequence"/>
</dbReference>
<proteinExistence type="inferred from homology"/>
<feature type="region of interest" description="Disordered" evidence="5">
    <location>
        <begin position="218"/>
        <end position="280"/>
    </location>
</feature>